<proteinExistence type="predicted"/>
<organism evidence="1 2">
    <name type="scientific">Clonorchis sinensis</name>
    <name type="common">Chinese liver fluke</name>
    <dbReference type="NCBI Taxonomy" id="79923"/>
    <lineage>
        <taxon>Eukaryota</taxon>
        <taxon>Metazoa</taxon>
        <taxon>Spiralia</taxon>
        <taxon>Lophotrochozoa</taxon>
        <taxon>Platyhelminthes</taxon>
        <taxon>Trematoda</taxon>
        <taxon>Digenea</taxon>
        <taxon>Opisthorchiida</taxon>
        <taxon>Opisthorchiata</taxon>
        <taxon>Opisthorchiidae</taxon>
        <taxon>Clonorchis</taxon>
    </lineage>
</organism>
<evidence type="ECO:0000313" key="2">
    <source>
        <dbReference type="Proteomes" id="UP000286415"/>
    </source>
</evidence>
<sequence length="233" mass="26331">MWPTTVWRMPMVALKTGRTNLPQAKWLMREFEMHTPYHSDGRQILEGDGYVLNVVCQITTDNLVPSSKKHLSEISSQVDSPSTNGCCQITAYRKKGTPFTLVPKPPPTAFDGLRKQLNLVVDKLQGLKPRRATAIFKQLTVQGQILLLQGSKSANDGLPWRSKDRFELLRALRSADYYQRPLVSLAPQRIAYHITPTIVLVNLARCAVMFFRLVPKVSPQNNNLLLDLSPRPL</sequence>
<protein>
    <submittedName>
        <fullName evidence="1">Uncharacterized protein</fullName>
    </submittedName>
</protein>
<dbReference type="EMBL" id="NIRI02000076">
    <property type="protein sequence ID" value="KAG5441873.1"/>
    <property type="molecule type" value="Genomic_DNA"/>
</dbReference>
<evidence type="ECO:0000313" key="1">
    <source>
        <dbReference type="EMBL" id="KAG5441873.1"/>
    </source>
</evidence>
<dbReference type="InParanoid" id="A0A3R7FY21"/>
<accession>A0A3R7FY21</accession>
<name>A0A3R7FY21_CLOSI</name>
<dbReference type="AlphaFoldDB" id="A0A3R7FY21"/>
<gene>
    <name evidence="1" type="ORF">CSKR_106319</name>
</gene>
<keyword evidence="2" id="KW-1185">Reference proteome</keyword>
<dbReference type="Proteomes" id="UP000286415">
    <property type="component" value="Unassembled WGS sequence"/>
</dbReference>
<reference evidence="1 2" key="2">
    <citation type="journal article" date="2021" name="Genomics">
        <title>High-quality reference genome for Clonorchis sinensis.</title>
        <authorList>
            <person name="Young N.D."/>
            <person name="Stroehlein A.J."/>
            <person name="Kinkar L."/>
            <person name="Wang T."/>
            <person name="Sohn W.M."/>
            <person name="Chang B.C.H."/>
            <person name="Kaur P."/>
            <person name="Weisz D."/>
            <person name="Dudchenko O."/>
            <person name="Aiden E.L."/>
            <person name="Korhonen P.K."/>
            <person name="Gasser R.B."/>
        </authorList>
    </citation>
    <scope>NUCLEOTIDE SEQUENCE [LARGE SCALE GENOMIC DNA]</scope>
    <source>
        <strain evidence="1">Cs-k2</strain>
    </source>
</reference>
<reference evidence="1 2" key="1">
    <citation type="journal article" date="2018" name="Biotechnol. Adv.">
        <title>Improved genomic resources and new bioinformatic workflow for the carcinogenic parasite Clonorchis sinensis: Biotechnological implications.</title>
        <authorList>
            <person name="Wang D."/>
            <person name="Korhonen P.K."/>
            <person name="Gasser R.B."/>
            <person name="Young N.D."/>
        </authorList>
    </citation>
    <scope>NUCLEOTIDE SEQUENCE [LARGE SCALE GENOMIC DNA]</scope>
    <source>
        <strain evidence="1">Cs-k2</strain>
    </source>
</reference>
<comment type="caution">
    <text evidence="1">The sequence shown here is derived from an EMBL/GenBank/DDBJ whole genome shotgun (WGS) entry which is preliminary data.</text>
</comment>